<accession>A0A2K1K4G6</accession>
<gene>
    <name evidence="2" type="primary">LOC112286562</name>
    <name evidence="1" type="ORF">PHYPA_013137</name>
</gene>
<evidence type="ECO:0000313" key="1">
    <source>
        <dbReference type="EMBL" id="PNR48660.1"/>
    </source>
</evidence>
<dbReference type="EMBL" id="ABEU02000009">
    <property type="protein sequence ID" value="PNR48660.1"/>
    <property type="molecule type" value="Genomic_DNA"/>
</dbReference>
<dbReference type="Gramene" id="Pp3c9_24601V3.1">
    <property type="protein sequence ID" value="Pp3c9_24601V3.1"/>
    <property type="gene ID" value="Pp3c9_24601"/>
</dbReference>
<keyword evidence="3" id="KW-1185">Reference proteome</keyword>
<dbReference type="Proteomes" id="UP000006727">
    <property type="component" value="Chromosome 9"/>
</dbReference>
<evidence type="ECO:0000313" key="3">
    <source>
        <dbReference type="Proteomes" id="UP000006727"/>
    </source>
</evidence>
<reference evidence="1 3" key="2">
    <citation type="journal article" date="2018" name="Plant J.">
        <title>The Physcomitrella patens chromosome-scale assembly reveals moss genome structure and evolution.</title>
        <authorList>
            <person name="Lang D."/>
            <person name="Ullrich K.K."/>
            <person name="Murat F."/>
            <person name="Fuchs J."/>
            <person name="Jenkins J."/>
            <person name="Haas F.B."/>
            <person name="Piednoel M."/>
            <person name="Gundlach H."/>
            <person name="Van Bel M."/>
            <person name="Meyberg R."/>
            <person name="Vives C."/>
            <person name="Morata J."/>
            <person name="Symeonidi A."/>
            <person name="Hiss M."/>
            <person name="Muchero W."/>
            <person name="Kamisugi Y."/>
            <person name="Saleh O."/>
            <person name="Blanc G."/>
            <person name="Decker E.L."/>
            <person name="van Gessel N."/>
            <person name="Grimwood J."/>
            <person name="Hayes R.D."/>
            <person name="Graham S.W."/>
            <person name="Gunter L.E."/>
            <person name="McDaniel S.F."/>
            <person name="Hoernstein S.N.W."/>
            <person name="Larsson A."/>
            <person name="Li F.W."/>
            <person name="Perroud P.F."/>
            <person name="Phillips J."/>
            <person name="Ranjan P."/>
            <person name="Rokshar D.S."/>
            <person name="Rothfels C.J."/>
            <person name="Schneider L."/>
            <person name="Shu S."/>
            <person name="Stevenson D.W."/>
            <person name="Thummler F."/>
            <person name="Tillich M."/>
            <person name="Villarreal Aguilar J.C."/>
            <person name="Widiez T."/>
            <person name="Wong G.K."/>
            <person name="Wymore A."/>
            <person name="Zhang Y."/>
            <person name="Zimmer A.D."/>
            <person name="Quatrano R.S."/>
            <person name="Mayer K.F.X."/>
            <person name="Goodstein D."/>
            <person name="Casacuberta J.M."/>
            <person name="Vandepoele K."/>
            <person name="Reski R."/>
            <person name="Cuming A.C."/>
            <person name="Tuskan G.A."/>
            <person name="Maumus F."/>
            <person name="Salse J."/>
            <person name="Schmutz J."/>
            <person name="Rensing S.A."/>
        </authorList>
    </citation>
    <scope>NUCLEOTIDE SEQUENCE [LARGE SCALE GENOMIC DNA]</scope>
    <source>
        <strain evidence="2 3">cv. Gransden 2004</strain>
    </source>
</reference>
<name>A0A2K1K4G6_PHYPA</name>
<reference evidence="1 3" key="1">
    <citation type="journal article" date="2008" name="Science">
        <title>The Physcomitrella genome reveals evolutionary insights into the conquest of land by plants.</title>
        <authorList>
            <person name="Rensing S."/>
            <person name="Lang D."/>
            <person name="Zimmer A."/>
            <person name="Terry A."/>
            <person name="Salamov A."/>
            <person name="Shapiro H."/>
            <person name="Nishiyama T."/>
            <person name="Perroud P.-F."/>
            <person name="Lindquist E."/>
            <person name="Kamisugi Y."/>
            <person name="Tanahashi T."/>
            <person name="Sakakibara K."/>
            <person name="Fujita T."/>
            <person name="Oishi K."/>
            <person name="Shin-I T."/>
            <person name="Kuroki Y."/>
            <person name="Toyoda A."/>
            <person name="Suzuki Y."/>
            <person name="Hashimoto A."/>
            <person name="Yamaguchi K."/>
            <person name="Sugano A."/>
            <person name="Kohara Y."/>
            <person name="Fujiyama A."/>
            <person name="Anterola A."/>
            <person name="Aoki S."/>
            <person name="Ashton N."/>
            <person name="Barbazuk W.B."/>
            <person name="Barker E."/>
            <person name="Bennetzen J."/>
            <person name="Bezanilla M."/>
            <person name="Blankenship R."/>
            <person name="Cho S.H."/>
            <person name="Dutcher S."/>
            <person name="Estelle M."/>
            <person name="Fawcett J.A."/>
            <person name="Gundlach H."/>
            <person name="Hanada K."/>
            <person name="Heyl A."/>
            <person name="Hicks K.A."/>
            <person name="Hugh J."/>
            <person name="Lohr M."/>
            <person name="Mayer K."/>
            <person name="Melkozernov A."/>
            <person name="Murata T."/>
            <person name="Nelson D."/>
            <person name="Pils B."/>
            <person name="Prigge M."/>
            <person name="Reiss B."/>
            <person name="Renner T."/>
            <person name="Rombauts S."/>
            <person name="Rushton P."/>
            <person name="Sanderfoot A."/>
            <person name="Schween G."/>
            <person name="Shiu S.-H."/>
            <person name="Stueber K."/>
            <person name="Theodoulou F.L."/>
            <person name="Tu H."/>
            <person name="Van de Peer Y."/>
            <person name="Verrier P.J."/>
            <person name="Waters E."/>
            <person name="Wood A."/>
            <person name="Yang L."/>
            <person name="Cove D."/>
            <person name="Cuming A."/>
            <person name="Hasebe M."/>
            <person name="Lucas S."/>
            <person name="Mishler D.B."/>
            <person name="Reski R."/>
            <person name="Grigoriev I."/>
            <person name="Quatrano R.S."/>
            <person name="Boore J.L."/>
        </authorList>
    </citation>
    <scope>NUCLEOTIDE SEQUENCE [LARGE SCALE GENOMIC DNA]</scope>
    <source>
        <strain evidence="2 3">cv. Gransden 2004</strain>
    </source>
</reference>
<dbReference type="AlphaFoldDB" id="A0A2K1K4G6"/>
<evidence type="ECO:0000313" key="2">
    <source>
        <dbReference type="EnsemblPlants" id="Pp3c9_24601V3.1"/>
    </source>
</evidence>
<organism evidence="1">
    <name type="scientific">Physcomitrium patens</name>
    <name type="common">Spreading-leaved earth moss</name>
    <name type="synonym">Physcomitrella patens</name>
    <dbReference type="NCBI Taxonomy" id="3218"/>
    <lineage>
        <taxon>Eukaryota</taxon>
        <taxon>Viridiplantae</taxon>
        <taxon>Streptophyta</taxon>
        <taxon>Embryophyta</taxon>
        <taxon>Bryophyta</taxon>
        <taxon>Bryophytina</taxon>
        <taxon>Bryopsida</taxon>
        <taxon>Funariidae</taxon>
        <taxon>Funariales</taxon>
        <taxon>Funariaceae</taxon>
        <taxon>Physcomitrium</taxon>
    </lineage>
</organism>
<dbReference type="EnsemblPlants" id="Pp3c9_24601V3.1">
    <property type="protein sequence ID" value="Pp3c9_24601V3.1"/>
    <property type="gene ID" value="Pp3c9_24601"/>
</dbReference>
<sequence>MQVEVLNQMLVRCGGAGAAERLQNQLAALYREIKAVADGVQTSQVSVDEETAKSFRIEKDEEQMTEEARLRGWLIGQTMEVFYTVLNVWVCIQTHPISQEVSEQRGGDYTIVSPGPNENFRHSV</sequence>
<proteinExistence type="predicted"/>
<reference evidence="2" key="3">
    <citation type="submission" date="2020-12" db="UniProtKB">
        <authorList>
            <consortium name="EnsemblPlants"/>
        </authorList>
    </citation>
    <scope>IDENTIFICATION</scope>
</reference>
<protein>
    <submittedName>
        <fullName evidence="1 2">Uncharacterized protein</fullName>
    </submittedName>
</protein>